<reference evidence="3" key="1">
    <citation type="journal article" date="2020" name="Stud. Mycol.">
        <title>101 Dothideomycetes genomes: a test case for predicting lifestyles and emergence of pathogens.</title>
        <authorList>
            <person name="Haridas S."/>
            <person name="Albert R."/>
            <person name="Binder M."/>
            <person name="Bloem J."/>
            <person name="Labutti K."/>
            <person name="Salamov A."/>
            <person name="Andreopoulos B."/>
            <person name="Baker S."/>
            <person name="Barry K."/>
            <person name="Bills G."/>
            <person name="Bluhm B."/>
            <person name="Cannon C."/>
            <person name="Castanera R."/>
            <person name="Culley D."/>
            <person name="Daum C."/>
            <person name="Ezra D."/>
            <person name="Gonzalez J."/>
            <person name="Henrissat B."/>
            <person name="Kuo A."/>
            <person name="Liang C."/>
            <person name="Lipzen A."/>
            <person name="Lutzoni F."/>
            <person name="Magnuson J."/>
            <person name="Mondo S."/>
            <person name="Nolan M."/>
            <person name="Ohm R."/>
            <person name="Pangilinan J."/>
            <person name="Park H.-J."/>
            <person name="Ramirez L."/>
            <person name="Alfaro M."/>
            <person name="Sun H."/>
            <person name="Tritt A."/>
            <person name="Yoshinaga Y."/>
            <person name="Zwiers L.-H."/>
            <person name="Turgeon B."/>
            <person name="Goodwin S."/>
            <person name="Spatafora J."/>
            <person name="Crous P."/>
            <person name="Grigoriev I."/>
        </authorList>
    </citation>
    <scope>NUCLEOTIDE SEQUENCE</scope>
    <source>
        <strain evidence="3">CBS 125425</strain>
    </source>
</reference>
<evidence type="ECO:0000259" key="2">
    <source>
        <dbReference type="PROSITE" id="PS50076"/>
    </source>
</evidence>
<gene>
    <name evidence="3" type="ORF">EJ04DRAFT_567836</name>
</gene>
<dbReference type="AlphaFoldDB" id="A0A9P4UZL0"/>
<protein>
    <submittedName>
        <fullName evidence="3">DnaJ-domain-containing protein</fullName>
    </submittedName>
</protein>
<dbReference type="PROSITE" id="PS00636">
    <property type="entry name" value="DNAJ_1"/>
    <property type="match status" value="1"/>
</dbReference>
<evidence type="ECO:0000313" key="4">
    <source>
        <dbReference type="Proteomes" id="UP000799444"/>
    </source>
</evidence>
<evidence type="ECO:0000313" key="3">
    <source>
        <dbReference type="EMBL" id="KAF2730335.1"/>
    </source>
</evidence>
<dbReference type="InterPro" id="IPR018253">
    <property type="entry name" value="DnaJ_domain_CS"/>
</dbReference>
<dbReference type="PRINTS" id="PR00625">
    <property type="entry name" value="JDOMAIN"/>
</dbReference>
<dbReference type="InterPro" id="IPR001623">
    <property type="entry name" value="DnaJ_domain"/>
</dbReference>
<feature type="compositionally biased region" description="Polar residues" evidence="1">
    <location>
        <begin position="150"/>
        <end position="168"/>
    </location>
</feature>
<feature type="region of interest" description="Disordered" evidence="1">
    <location>
        <begin position="137"/>
        <end position="202"/>
    </location>
</feature>
<sequence>MGNQNHYERLGLLPGAELSAIKSAYKALALANHPDKTLHLPTAEREKRVAVFREIQNAHEVLSDPIKKELYDAQFKRSSGYAYAGSDPLKASTLAMLKRSLEFWKNLAKENTHCPVISRCCADHVRELEEKILAKEREEQMKRDKHTKAGSEQTNSSRKTANPSTSSFRPKPTRSAPQSGPAPARPDRMSSRNPPTRAPTDNIEAKVAELHRQNVVREAPNRDLPLADLTFYLKTWKEMAEDNKNDVVNHTYCLSRVRHYKFLVQMKVRDNMFDEWKRANTIAGQRWAADLAALTLDLKLWEEVAEANKDDEVCYAYCLFRVRDFEFMIKCKEEENKFEESKRAQAFTEDRRRAAEAARANADPNVPKSRRDAREKGKEGAQEQHKGAKKPCWRCGKEHDGLREWKQCVTEHAKQEDDEDSFFKTV</sequence>
<dbReference type="SMART" id="SM00271">
    <property type="entry name" value="DnaJ"/>
    <property type="match status" value="1"/>
</dbReference>
<dbReference type="InterPro" id="IPR036869">
    <property type="entry name" value="J_dom_sf"/>
</dbReference>
<evidence type="ECO:0000256" key="1">
    <source>
        <dbReference type="SAM" id="MobiDB-lite"/>
    </source>
</evidence>
<feature type="region of interest" description="Disordered" evidence="1">
    <location>
        <begin position="342"/>
        <end position="395"/>
    </location>
</feature>
<dbReference type="InterPro" id="IPR050817">
    <property type="entry name" value="DjlA_DnaK_co-chaperone"/>
</dbReference>
<dbReference type="OrthoDB" id="442087at2759"/>
<proteinExistence type="predicted"/>
<feature type="domain" description="J" evidence="2">
    <location>
        <begin position="5"/>
        <end position="75"/>
    </location>
</feature>
<dbReference type="SUPFAM" id="SSF46565">
    <property type="entry name" value="Chaperone J-domain"/>
    <property type="match status" value="1"/>
</dbReference>
<keyword evidence="4" id="KW-1185">Reference proteome</keyword>
<feature type="compositionally biased region" description="Basic and acidic residues" evidence="1">
    <location>
        <begin position="369"/>
        <end position="386"/>
    </location>
</feature>
<comment type="caution">
    <text evidence="3">The sequence shown here is derived from an EMBL/GenBank/DDBJ whole genome shotgun (WGS) entry which is preliminary data.</text>
</comment>
<feature type="compositionally biased region" description="Basic and acidic residues" evidence="1">
    <location>
        <begin position="342"/>
        <end position="356"/>
    </location>
</feature>
<dbReference type="EMBL" id="ML996220">
    <property type="protein sequence ID" value="KAF2730335.1"/>
    <property type="molecule type" value="Genomic_DNA"/>
</dbReference>
<dbReference type="Pfam" id="PF00226">
    <property type="entry name" value="DnaJ"/>
    <property type="match status" value="1"/>
</dbReference>
<dbReference type="PANTHER" id="PTHR24074">
    <property type="entry name" value="CO-CHAPERONE PROTEIN DJLA"/>
    <property type="match status" value="1"/>
</dbReference>
<organism evidence="3 4">
    <name type="scientific">Polyplosphaeria fusca</name>
    <dbReference type="NCBI Taxonomy" id="682080"/>
    <lineage>
        <taxon>Eukaryota</taxon>
        <taxon>Fungi</taxon>
        <taxon>Dikarya</taxon>
        <taxon>Ascomycota</taxon>
        <taxon>Pezizomycotina</taxon>
        <taxon>Dothideomycetes</taxon>
        <taxon>Pleosporomycetidae</taxon>
        <taxon>Pleosporales</taxon>
        <taxon>Tetraplosphaeriaceae</taxon>
        <taxon>Polyplosphaeria</taxon>
    </lineage>
</organism>
<dbReference type="CDD" id="cd06257">
    <property type="entry name" value="DnaJ"/>
    <property type="match status" value="1"/>
</dbReference>
<accession>A0A9P4UZL0</accession>
<name>A0A9P4UZL0_9PLEO</name>
<dbReference type="Proteomes" id="UP000799444">
    <property type="component" value="Unassembled WGS sequence"/>
</dbReference>
<dbReference type="Gene3D" id="1.10.287.110">
    <property type="entry name" value="DnaJ domain"/>
    <property type="match status" value="1"/>
</dbReference>
<dbReference type="PROSITE" id="PS50076">
    <property type="entry name" value="DNAJ_2"/>
    <property type="match status" value="1"/>
</dbReference>